<reference evidence="1" key="1">
    <citation type="submission" date="2016-04" db="EMBL/GenBank/DDBJ databases">
        <authorList>
            <person name="Calderon-Fernandez G.M.Sr."/>
        </authorList>
    </citation>
    <scope>NUCLEOTIDE SEQUENCE</scope>
    <source>
        <strain evidence="1">Int1</strain>
        <tissue evidence="1">Integument</tissue>
    </source>
</reference>
<name>A0A161MCT0_TRIIF</name>
<dbReference type="EC" id="1.2.1.84" evidence="1"/>
<dbReference type="EMBL" id="GEMB01005556">
    <property type="protein sequence ID" value="JAR97765.1"/>
    <property type="molecule type" value="Transcribed_RNA"/>
</dbReference>
<organism evidence="1">
    <name type="scientific">Triatoma infestans</name>
    <name type="common">Assassin bug</name>
    <dbReference type="NCBI Taxonomy" id="30076"/>
    <lineage>
        <taxon>Eukaryota</taxon>
        <taxon>Metazoa</taxon>
        <taxon>Ecdysozoa</taxon>
        <taxon>Arthropoda</taxon>
        <taxon>Hexapoda</taxon>
        <taxon>Insecta</taxon>
        <taxon>Pterygota</taxon>
        <taxon>Neoptera</taxon>
        <taxon>Paraneoptera</taxon>
        <taxon>Hemiptera</taxon>
        <taxon>Heteroptera</taxon>
        <taxon>Panheteroptera</taxon>
        <taxon>Cimicomorpha</taxon>
        <taxon>Reduviidae</taxon>
        <taxon>Triatominae</taxon>
        <taxon>Triatoma</taxon>
    </lineage>
</organism>
<reference evidence="1" key="2">
    <citation type="journal article" date="2017" name="J. Med. Entomol.">
        <title>Transcriptome Analysis of the Triatoma infestans (Hemiptera: Reduviidae) Integument.</title>
        <authorList>
            <person name="Calderon-Fernandez G.M."/>
            <person name="Moriconi D.E."/>
            <person name="Dulbecco A.B."/>
            <person name="Juarez M.P."/>
        </authorList>
    </citation>
    <scope>NUCLEOTIDE SEQUENCE</scope>
    <source>
        <strain evidence="1">Int1</strain>
        <tissue evidence="1">Integument</tissue>
    </source>
</reference>
<sequence>MYLCFGCTAG</sequence>
<proteinExistence type="predicted"/>
<dbReference type="GO" id="GO:0102965">
    <property type="term" value="F:alcohol-forming long-chain fatty acyl-CoA reductase activity"/>
    <property type="evidence" value="ECO:0007669"/>
    <property type="project" value="UniProtKB-EC"/>
</dbReference>
<evidence type="ECO:0000313" key="1">
    <source>
        <dbReference type="EMBL" id="JAR97765.1"/>
    </source>
</evidence>
<keyword evidence="1" id="KW-0560">Oxidoreductase</keyword>
<protein>
    <submittedName>
        <fullName evidence="1">Fatty acyl-CoA reductase CG30427-like protein</fullName>
        <ecNumber evidence="1">1.2.1.84</ecNumber>
    </submittedName>
</protein>
<accession>A0A161MCT0</accession>